<sequence>MEWNIQWIKYLLGQSYIEEDFKLDNSNFGENAEKKANAQRLLSRFLSPSNFRAVINATSVNIVKPGAPATGAGQTGATTTTAPSTPIMHPSDTYAFKNKIENKSPEYLGQHSYFKRDPDTGLPTAGLAEEVSKIHLDGLTKKQNDILTLACKLAFTVVFSLQELEVCIHSGLRFLFFLRLVEMAKGMDEKAKTYAVISYHRWLIRSAYRDEQTGRVLRVDGENELLPNLKALIGFLGTASSTVVDPRVIYGIHHDLGWFYFGKFNWSEAYNHLLQYKALSKGIPDENLARLPSRFGTADDLIAVCMEMNKSQTPMDDDKPGQIMIKYSEKPEKLFSPEKLLTSIISRNPNPDCMVVDPNRQLQLKNRVEINTLIMKKQLFKATKLTIINSLESCFKEGRLNGFWCHEVDQSCISYVHRKKVSNPASHASDSEIDQLLETVDIWITNTIEKAGRYQEDKVRMCADTVTTYIFGYLFSEIFTSRRPDHYKKVKDCIVKCVKRDHSLSPGKAIGQLNDDYGALLQDYLRGIKYLELEDYIKALECFEFNKGHYDIVKYQNPDTEATYQSLTTQMRVYGLLTKVLIVGGNSNAAKVFIDEMKTIDSAVKNIEYLHMVSMLH</sequence>
<proteinExistence type="predicted"/>
<accession>A0A9W7ZVJ5</accession>
<organism evidence="1 2">
    <name type="scientific">Mycoemilia scoparia</name>
    <dbReference type="NCBI Taxonomy" id="417184"/>
    <lineage>
        <taxon>Eukaryota</taxon>
        <taxon>Fungi</taxon>
        <taxon>Fungi incertae sedis</taxon>
        <taxon>Zoopagomycota</taxon>
        <taxon>Kickxellomycotina</taxon>
        <taxon>Kickxellomycetes</taxon>
        <taxon>Kickxellales</taxon>
        <taxon>Kickxellaceae</taxon>
        <taxon>Mycoemilia</taxon>
    </lineage>
</organism>
<dbReference type="AlphaFoldDB" id="A0A9W7ZVJ5"/>
<keyword evidence="2" id="KW-1185">Reference proteome</keyword>
<evidence type="ECO:0000313" key="1">
    <source>
        <dbReference type="EMBL" id="KAJ1917461.1"/>
    </source>
</evidence>
<dbReference type="Proteomes" id="UP001150538">
    <property type="component" value="Unassembled WGS sequence"/>
</dbReference>
<name>A0A9W7ZVJ5_9FUNG</name>
<dbReference type="OrthoDB" id="5524833at2759"/>
<dbReference type="EMBL" id="JANBPU010000071">
    <property type="protein sequence ID" value="KAJ1917461.1"/>
    <property type="molecule type" value="Genomic_DNA"/>
</dbReference>
<reference evidence="1" key="1">
    <citation type="submission" date="2022-07" db="EMBL/GenBank/DDBJ databases">
        <title>Phylogenomic reconstructions and comparative analyses of Kickxellomycotina fungi.</title>
        <authorList>
            <person name="Reynolds N.K."/>
            <person name="Stajich J.E."/>
            <person name="Barry K."/>
            <person name="Grigoriev I.V."/>
            <person name="Crous P."/>
            <person name="Smith M.E."/>
        </authorList>
    </citation>
    <scope>NUCLEOTIDE SEQUENCE</scope>
    <source>
        <strain evidence="1">NBRC 100468</strain>
    </source>
</reference>
<gene>
    <name evidence="1" type="ORF">H4219_003204</name>
</gene>
<evidence type="ECO:0000313" key="2">
    <source>
        <dbReference type="Proteomes" id="UP001150538"/>
    </source>
</evidence>
<protein>
    <submittedName>
        <fullName evidence="1">Uncharacterized protein</fullName>
    </submittedName>
</protein>
<comment type="caution">
    <text evidence="1">The sequence shown here is derived from an EMBL/GenBank/DDBJ whole genome shotgun (WGS) entry which is preliminary data.</text>
</comment>